<accession>A0ABN3WMH9</accession>
<evidence type="ECO:0000313" key="4">
    <source>
        <dbReference type="EMBL" id="GAA2921414.1"/>
    </source>
</evidence>
<gene>
    <name evidence="4" type="ORF">GCM10020221_17030</name>
</gene>
<feature type="domain" description="Methyltransferase" evidence="3">
    <location>
        <begin position="64"/>
        <end position="156"/>
    </location>
</feature>
<dbReference type="CDD" id="cd02440">
    <property type="entry name" value="AdoMet_MTases"/>
    <property type="match status" value="1"/>
</dbReference>
<dbReference type="RefSeq" id="WP_344962005.1">
    <property type="nucleotide sequence ID" value="NZ_BAAAXZ010000064.1"/>
</dbReference>
<name>A0ABN3WMH9_STRTU</name>
<dbReference type="InterPro" id="IPR041698">
    <property type="entry name" value="Methyltransf_25"/>
</dbReference>
<evidence type="ECO:0000313" key="5">
    <source>
        <dbReference type="Proteomes" id="UP001501102"/>
    </source>
</evidence>
<reference evidence="4 5" key="1">
    <citation type="journal article" date="2019" name="Int. J. Syst. Evol. Microbiol.">
        <title>The Global Catalogue of Microorganisms (GCM) 10K type strain sequencing project: providing services to taxonomists for standard genome sequencing and annotation.</title>
        <authorList>
            <consortium name="The Broad Institute Genomics Platform"/>
            <consortium name="The Broad Institute Genome Sequencing Center for Infectious Disease"/>
            <person name="Wu L."/>
            <person name="Ma J."/>
        </authorList>
    </citation>
    <scope>NUCLEOTIDE SEQUENCE [LARGE SCALE GENOMIC DNA]</scope>
    <source>
        <strain evidence="4 5">JCM 4087</strain>
    </source>
</reference>
<dbReference type="GO" id="GO:0008168">
    <property type="term" value="F:methyltransferase activity"/>
    <property type="evidence" value="ECO:0007669"/>
    <property type="project" value="UniProtKB-KW"/>
</dbReference>
<dbReference type="PANTHER" id="PTHR43861">
    <property type="entry name" value="TRANS-ACONITATE 2-METHYLTRANSFERASE-RELATED"/>
    <property type="match status" value="1"/>
</dbReference>
<dbReference type="Proteomes" id="UP001501102">
    <property type="component" value="Unassembled WGS sequence"/>
</dbReference>
<keyword evidence="2" id="KW-0808">Transferase</keyword>
<evidence type="ECO:0000259" key="3">
    <source>
        <dbReference type="Pfam" id="PF13649"/>
    </source>
</evidence>
<keyword evidence="5" id="KW-1185">Reference proteome</keyword>
<keyword evidence="1 4" id="KW-0489">Methyltransferase</keyword>
<dbReference type="Gene3D" id="3.40.50.150">
    <property type="entry name" value="Vaccinia Virus protein VP39"/>
    <property type="match status" value="1"/>
</dbReference>
<dbReference type="PANTHER" id="PTHR43861:SF1">
    <property type="entry name" value="TRANS-ACONITATE 2-METHYLTRANSFERASE"/>
    <property type="match status" value="1"/>
</dbReference>
<dbReference type="SUPFAM" id="SSF53335">
    <property type="entry name" value="S-adenosyl-L-methionine-dependent methyltransferases"/>
    <property type="match status" value="1"/>
</dbReference>
<dbReference type="InterPro" id="IPR029063">
    <property type="entry name" value="SAM-dependent_MTases_sf"/>
</dbReference>
<proteinExistence type="predicted"/>
<dbReference type="Pfam" id="PF13649">
    <property type="entry name" value="Methyltransf_25"/>
    <property type="match status" value="1"/>
</dbReference>
<organism evidence="4 5">
    <name type="scientific">Streptomyces thioluteus</name>
    <dbReference type="NCBI Taxonomy" id="66431"/>
    <lineage>
        <taxon>Bacteria</taxon>
        <taxon>Bacillati</taxon>
        <taxon>Actinomycetota</taxon>
        <taxon>Actinomycetes</taxon>
        <taxon>Kitasatosporales</taxon>
        <taxon>Streptomycetaceae</taxon>
        <taxon>Streptomyces</taxon>
    </lineage>
</organism>
<dbReference type="EMBL" id="BAAAXZ010000064">
    <property type="protein sequence ID" value="GAA2921414.1"/>
    <property type="molecule type" value="Genomic_DNA"/>
</dbReference>
<evidence type="ECO:0000256" key="1">
    <source>
        <dbReference type="ARBA" id="ARBA00022603"/>
    </source>
</evidence>
<dbReference type="GO" id="GO:0032259">
    <property type="term" value="P:methylation"/>
    <property type="evidence" value="ECO:0007669"/>
    <property type="project" value="UniProtKB-KW"/>
</dbReference>
<evidence type="ECO:0000256" key="2">
    <source>
        <dbReference type="ARBA" id="ARBA00022679"/>
    </source>
</evidence>
<protein>
    <submittedName>
        <fullName evidence="4">Class I SAM-dependent methyltransferase</fullName>
    </submittedName>
</protein>
<comment type="caution">
    <text evidence="4">The sequence shown here is derived from an EMBL/GenBank/DDBJ whole genome shotgun (WGS) entry which is preliminary data.</text>
</comment>
<sequence length="229" mass="24438">MSGDDGQRVQGAYDGYALTGLDRSGQAEAFDAIGDRYDEAFPHKDGQVASGAWLAESLPAGSRVLDIGCGTGLPTSRQLVDAGHTVVGVDLSAGMLELARGHVPEAEFRLADLAELRDGRLGTFDGIAAFFALLMLPRPEIPHALRMLHGLLRPGGLMALSMVEADVDDYAIPFLGNTIRVSGYLRDELREVVRGAGFEITGESSLAYAPQSTDVPPEIQLFLNLRRAA</sequence>